<evidence type="ECO:0000259" key="10">
    <source>
        <dbReference type="PROSITE" id="PS50994"/>
    </source>
</evidence>
<dbReference type="GO" id="GO:0016787">
    <property type="term" value="F:hydrolase activity"/>
    <property type="evidence" value="ECO:0007669"/>
    <property type="project" value="UniProtKB-KW"/>
</dbReference>
<dbReference type="InterPro" id="IPR021109">
    <property type="entry name" value="Peptidase_aspartic_dom_sf"/>
</dbReference>
<evidence type="ECO:0000256" key="4">
    <source>
        <dbReference type="ARBA" id="ARBA00022722"/>
    </source>
</evidence>
<evidence type="ECO:0000256" key="5">
    <source>
        <dbReference type="ARBA" id="ARBA00022759"/>
    </source>
</evidence>
<dbReference type="InterPro" id="IPR041588">
    <property type="entry name" value="Integrase_H2C2"/>
</dbReference>
<evidence type="ECO:0000256" key="6">
    <source>
        <dbReference type="ARBA" id="ARBA00022801"/>
    </source>
</evidence>
<dbReference type="InterPro" id="IPR050951">
    <property type="entry name" value="Retrovirus_Pol_polyprotein"/>
</dbReference>
<evidence type="ECO:0000259" key="9">
    <source>
        <dbReference type="PROSITE" id="PS50878"/>
    </source>
</evidence>
<dbReference type="SUPFAM" id="SSF53098">
    <property type="entry name" value="Ribonuclease H-like"/>
    <property type="match status" value="1"/>
</dbReference>
<feature type="region of interest" description="Disordered" evidence="8">
    <location>
        <begin position="203"/>
        <end position="267"/>
    </location>
</feature>
<dbReference type="OrthoDB" id="123716at2759"/>
<dbReference type="PROSITE" id="PS50878">
    <property type="entry name" value="RT_POL"/>
    <property type="match status" value="1"/>
</dbReference>
<feature type="compositionally biased region" description="Basic and acidic residues" evidence="8">
    <location>
        <begin position="203"/>
        <end position="215"/>
    </location>
</feature>
<dbReference type="CDD" id="cd00303">
    <property type="entry name" value="retropepsin_like"/>
    <property type="match status" value="1"/>
</dbReference>
<gene>
    <name evidence="11" type="ORF">Pfra01_000595700</name>
</gene>
<evidence type="ECO:0000256" key="8">
    <source>
        <dbReference type="SAM" id="MobiDB-lite"/>
    </source>
</evidence>
<dbReference type="InterPro" id="IPR043128">
    <property type="entry name" value="Rev_trsase/Diguanyl_cyclase"/>
</dbReference>
<dbReference type="InterPro" id="IPR000477">
    <property type="entry name" value="RT_dom"/>
</dbReference>
<dbReference type="Pfam" id="PF17921">
    <property type="entry name" value="Integrase_H2C2"/>
    <property type="match status" value="1"/>
</dbReference>
<dbReference type="SUPFAM" id="SSF56672">
    <property type="entry name" value="DNA/RNA polymerases"/>
    <property type="match status" value="1"/>
</dbReference>
<dbReference type="Gene3D" id="3.10.10.10">
    <property type="entry name" value="HIV Type 1 Reverse Transcriptase, subunit A, domain 1"/>
    <property type="match status" value="1"/>
</dbReference>
<proteinExistence type="predicted"/>
<dbReference type="Gene3D" id="3.30.420.10">
    <property type="entry name" value="Ribonuclease H-like superfamily/Ribonuclease H"/>
    <property type="match status" value="1"/>
</dbReference>
<sequence>MSSRAAATMDTDGDVEMTWSRERIQYEEKIRQRCSVTGEDYASVVYGVKGSLKPALLNTLCDYVLKKHKDDVTEAELVSLIQLKCRSLKGAFAPDVKALFKARLHMDLRIDDPEARVLKYFQDFNTIVEEEGLHGLIGRADSTDPERRSKMKTRCAILVENLLPQTLRTRVERMVDLEHRACRTDDGMLFDLVNHHAKLQDAFHRETRDARESVRNGRSADQGKNAGPGSAKLTQKAKSTPPSTGGSTAGSAPRDARKPSGAPPRDGCLHCKGQHWVRECPGLSEEDRAAYVKNLHKREQSNAKAVRHAPNLESVPANHVRLNEAVEVPYIVDSGADKSMVPQRAVEELISVSPGLAMRPLDAPVAATLADGTDVTCTQSVTLDLQLVTAAGIVNVRGACCLVLPGTSEEFLLGDETLRALGIDVNRQIEQLATPTIAGDGAYDEFAEPEYGPTEDDVIDEGVRHLLDEARENGVGEEHLAEMRVLLELYRDLWRVNVGPDPAARVDPLHVTLVEGAKPYRAKARKYAPLQSTFLREYTEELERHGFIRRNDQARWASPVVPVKKPGGGFRITTDYRVINSMTVPIAGTMPNLASAAGAVRGAIAFARFDLLKGFWQLPLHPDCQEMFSFLTEDAVYTPTRVPQGATDSALHFQAQLQRILAPLLHRNCLLWIDDILLFASSMDEFLRVLRELFELIKDHGLKLSVTKCVLFQPQVLWCGKMVSGTDIQHDPERLSALANLPPPPTVAALQQFLCAVNWVRDSLIDYARIAAPLYVCLEQQMRVIGKRNKNGLHAALEWSPKLDACFREVKLLLLRAAPLAHPAEDAAVCLLTDASADGWSVIVSQVVKWDADLPVHQQQHQLLVCKGGMFKGSQRNWSIVEKEAFPIVKACSDLEYLLLRPGGFRIYCDHANLIYIFDPSTELKRHVRDKLQRWAMRISGLPYTIEHIAGVDNVWADLVSRWGQQPAPEATQVSARAVRTRGTPTVSDLRPLQDDNFVWPTKDEVLRQQAQFKNSLKTSEFTLLDGCILIEGRMWIPSQATELIKRLMVIAHCGSQGHRGEQPMTTLLRDRFHVEYLGRRVQEFIRKCLLCKHVKGGMLVQRPWGPTYEAKERNEGVHWDFLTMGDSFGENRSILVIKDALTHYCELFPTPHCDSGTAAAGLLDWYKRYGKPQVLISDQGVHFRNETIASLCSRLKIPQDFTPVYSPWVNGTVERVNRDILQVIRALLMELRLSDKEWPYLLPIVQANLNHTPVASLAGRAPIELFLGLPPPSALDTIVVPRGTGTVEFTLKDGVDSFMEELGASLRAMHRAVIDVKEAKRLQAMASKRGVVCNFEVGDYVLWSRIDARLPTRKLLGRWVGPFIVAEAKRNSFIIRNLITGKQHEVHGTRLKFYHDSSLNITQEVREFVTEQGILLDVEAFKQHRFEPTSQRWQLRVSWVGLQDVEDSWESLPDLVKDVPAKVAEYVQRAADDDLTGAYELLTMSN</sequence>
<keyword evidence="7" id="KW-0695">RNA-directed DNA polymerase</keyword>
<dbReference type="InterPro" id="IPR043502">
    <property type="entry name" value="DNA/RNA_pol_sf"/>
</dbReference>
<dbReference type="GO" id="GO:0003964">
    <property type="term" value="F:RNA-directed DNA polymerase activity"/>
    <property type="evidence" value="ECO:0007669"/>
    <property type="project" value="UniProtKB-KW"/>
</dbReference>
<dbReference type="Gene3D" id="1.10.340.70">
    <property type="match status" value="1"/>
</dbReference>
<evidence type="ECO:0000313" key="12">
    <source>
        <dbReference type="Proteomes" id="UP001165121"/>
    </source>
</evidence>
<keyword evidence="12" id="KW-1185">Reference proteome</keyword>
<dbReference type="CDD" id="cd01647">
    <property type="entry name" value="RT_LTR"/>
    <property type="match status" value="1"/>
</dbReference>
<dbReference type="Proteomes" id="UP001165121">
    <property type="component" value="Unassembled WGS sequence"/>
</dbReference>
<evidence type="ECO:0000256" key="7">
    <source>
        <dbReference type="ARBA" id="ARBA00022918"/>
    </source>
</evidence>
<feature type="domain" description="Reverse transcriptase" evidence="9">
    <location>
        <begin position="544"/>
        <end position="723"/>
    </location>
</feature>
<evidence type="ECO:0000256" key="3">
    <source>
        <dbReference type="ARBA" id="ARBA00022695"/>
    </source>
</evidence>
<keyword evidence="3" id="KW-0548">Nucleotidyltransferase</keyword>
<reference evidence="11" key="1">
    <citation type="submission" date="2023-04" db="EMBL/GenBank/DDBJ databases">
        <title>Phytophthora fragariaefolia NBRC 109709.</title>
        <authorList>
            <person name="Ichikawa N."/>
            <person name="Sato H."/>
            <person name="Tonouchi N."/>
        </authorList>
    </citation>
    <scope>NUCLEOTIDE SEQUENCE</scope>
    <source>
        <strain evidence="11">NBRC 109709</strain>
    </source>
</reference>
<dbReference type="Pfam" id="PF17917">
    <property type="entry name" value="RT_RNaseH"/>
    <property type="match status" value="1"/>
</dbReference>
<keyword evidence="4" id="KW-0540">Nuclease</keyword>
<keyword evidence="6" id="KW-0378">Hydrolase</keyword>
<evidence type="ECO:0000313" key="11">
    <source>
        <dbReference type="EMBL" id="GMF28631.1"/>
    </source>
</evidence>
<feature type="compositionally biased region" description="Polar residues" evidence="8">
    <location>
        <begin position="232"/>
        <end position="250"/>
    </location>
</feature>
<dbReference type="InterPro" id="IPR036397">
    <property type="entry name" value="RNaseH_sf"/>
</dbReference>
<dbReference type="Pfam" id="PF00078">
    <property type="entry name" value="RVT_1"/>
    <property type="match status" value="1"/>
</dbReference>
<dbReference type="EMBL" id="BSXT01000490">
    <property type="protein sequence ID" value="GMF28631.1"/>
    <property type="molecule type" value="Genomic_DNA"/>
</dbReference>
<evidence type="ECO:0000256" key="2">
    <source>
        <dbReference type="ARBA" id="ARBA00022679"/>
    </source>
</evidence>
<dbReference type="PANTHER" id="PTHR37984:SF5">
    <property type="entry name" value="PROTEIN NYNRIN-LIKE"/>
    <property type="match status" value="1"/>
</dbReference>
<dbReference type="Pfam" id="PF00665">
    <property type="entry name" value="rve"/>
    <property type="match status" value="1"/>
</dbReference>
<dbReference type="SUPFAM" id="SSF54160">
    <property type="entry name" value="Chromo domain-like"/>
    <property type="match status" value="1"/>
</dbReference>
<dbReference type="GO" id="GO:0003676">
    <property type="term" value="F:nucleic acid binding"/>
    <property type="evidence" value="ECO:0007669"/>
    <property type="project" value="InterPro"/>
</dbReference>
<dbReference type="InterPro" id="IPR001584">
    <property type="entry name" value="Integrase_cat-core"/>
</dbReference>
<comment type="caution">
    <text evidence="11">The sequence shown here is derived from an EMBL/GenBank/DDBJ whole genome shotgun (WGS) entry which is preliminary data.</text>
</comment>
<name>A0A9W6X2R6_9STRA</name>
<keyword evidence="5" id="KW-0255">Endonuclease</keyword>
<organism evidence="11 12">
    <name type="scientific">Phytophthora fragariaefolia</name>
    <dbReference type="NCBI Taxonomy" id="1490495"/>
    <lineage>
        <taxon>Eukaryota</taxon>
        <taxon>Sar</taxon>
        <taxon>Stramenopiles</taxon>
        <taxon>Oomycota</taxon>
        <taxon>Peronosporomycetes</taxon>
        <taxon>Peronosporales</taxon>
        <taxon>Peronosporaceae</taxon>
        <taxon>Phytophthora</taxon>
    </lineage>
</organism>
<dbReference type="GO" id="GO:0004519">
    <property type="term" value="F:endonuclease activity"/>
    <property type="evidence" value="ECO:0007669"/>
    <property type="project" value="UniProtKB-KW"/>
</dbReference>
<feature type="domain" description="Integrase catalytic" evidence="10">
    <location>
        <begin position="1103"/>
        <end position="1271"/>
    </location>
</feature>
<evidence type="ECO:0000256" key="1">
    <source>
        <dbReference type="ARBA" id="ARBA00012493"/>
    </source>
</evidence>
<dbReference type="InterPro" id="IPR016197">
    <property type="entry name" value="Chromo-like_dom_sf"/>
</dbReference>
<dbReference type="PANTHER" id="PTHR37984">
    <property type="entry name" value="PROTEIN CBG26694"/>
    <property type="match status" value="1"/>
</dbReference>
<dbReference type="EC" id="2.7.7.49" evidence="1"/>
<dbReference type="GO" id="GO:0015074">
    <property type="term" value="P:DNA integration"/>
    <property type="evidence" value="ECO:0007669"/>
    <property type="project" value="InterPro"/>
</dbReference>
<dbReference type="InterPro" id="IPR041373">
    <property type="entry name" value="RT_RNaseH"/>
</dbReference>
<dbReference type="Gene3D" id="2.40.70.10">
    <property type="entry name" value="Acid Proteases"/>
    <property type="match status" value="1"/>
</dbReference>
<dbReference type="InterPro" id="IPR012337">
    <property type="entry name" value="RNaseH-like_sf"/>
</dbReference>
<dbReference type="Gene3D" id="3.30.70.270">
    <property type="match status" value="2"/>
</dbReference>
<accession>A0A9W6X2R6</accession>
<protein>
    <recommendedName>
        <fullName evidence="1">RNA-directed DNA polymerase</fullName>
        <ecNumber evidence="1">2.7.7.49</ecNumber>
    </recommendedName>
</protein>
<dbReference type="PROSITE" id="PS50994">
    <property type="entry name" value="INTEGRASE"/>
    <property type="match status" value="1"/>
</dbReference>
<keyword evidence="2" id="KW-0808">Transferase</keyword>